<dbReference type="RefSeq" id="WP_092739116.1">
    <property type="nucleotide sequence ID" value="NZ_FMZC01000001.1"/>
</dbReference>
<dbReference type="AlphaFoldDB" id="A0A1G6HYR7"/>
<dbReference type="STRING" id="187868.SAMN05192589_10122"/>
<accession>A0A1G6HYR7</accession>
<feature type="region of interest" description="Disordered" evidence="1">
    <location>
        <begin position="123"/>
        <end position="145"/>
    </location>
</feature>
<gene>
    <name evidence="2" type="ORF">SAMN05192589_10122</name>
</gene>
<keyword evidence="3" id="KW-1185">Reference proteome</keyword>
<evidence type="ECO:0008006" key="4">
    <source>
        <dbReference type="Google" id="ProtNLM"/>
    </source>
</evidence>
<name>A0A1G6HYR7_9BURK</name>
<evidence type="ECO:0000256" key="1">
    <source>
        <dbReference type="SAM" id="MobiDB-lite"/>
    </source>
</evidence>
<sequence length="145" mass="14834">MNPVRPQPLPHRQHVAVWWLALALLLAPLLGRMHQVVHGLGGGPSAVAHLAAPGASHFDRDANASVALQARAAGQGGDALHALFAGHHGADCQLLDQLLLGGALLAALVLPTVHGAAQAPLPEHASHAGTRQRSAFLARAPPAQG</sequence>
<organism evidence="2 3">
    <name type="scientific">Paracidovorax valerianellae</name>
    <dbReference type="NCBI Taxonomy" id="187868"/>
    <lineage>
        <taxon>Bacteria</taxon>
        <taxon>Pseudomonadati</taxon>
        <taxon>Pseudomonadota</taxon>
        <taxon>Betaproteobacteria</taxon>
        <taxon>Burkholderiales</taxon>
        <taxon>Comamonadaceae</taxon>
        <taxon>Paracidovorax</taxon>
    </lineage>
</organism>
<proteinExistence type="predicted"/>
<evidence type="ECO:0000313" key="2">
    <source>
        <dbReference type="EMBL" id="SDB99371.1"/>
    </source>
</evidence>
<dbReference type="Proteomes" id="UP000198781">
    <property type="component" value="Unassembled WGS sequence"/>
</dbReference>
<dbReference type="EMBL" id="FMZC01000001">
    <property type="protein sequence ID" value="SDB99371.1"/>
    <property type="molecule type" value="Genomic_DNA"/>
</dbReference>
<protein>
    <recommendedName>
        <fullName evidence="4">DUF2946 domain-containing protein</fullName>
    </recommendedName>
</protein>
<evidence type="ECO:0000313" key="3">
    <source>
        <dbReference type="Proteomes" id="UP000198781"/>
    </source>
</evidence>
<reference evidence="2 3" key="1">
    <citation type="submission" date="2016-10" db="EMBL/GenBank/DDBJ databases">
        <authorList>
            <person name="de Groot N.N."/>
        </authorList>
    </citation>
    <scope>NUCLEOTIDE SEQUENCE [LARGE SCALE GENOMIC DNA]</scope>
    <source>
        <strain evidence="2 3">DSM 16619</strain>
    </source>
</reference>